<name>A0A921LQY0_9ACTN</name>
<proteinExistence type="predicted"/>
<dbReference type="EMBL" id="DYVF01000026">
    <property type="protein sequence ID" value="HJG30445.1"/>
    <property type="molecule type" value="Genomic_DNA"/>
</dbReference>
<dbReference type="Proteomes" id="UP000746751">
    <property type="component" value="Unassembled WGS sequence"/>
</dbReference>
<protein>
    <submittedName>
        <fullName evidence="1">TIGR04076 family protein</fullName>
    </submittedName>
</protein>
<evidence type="ECO:0000313" key="1">
    <source>
        <dbReference type="EMBL" id="HJG30445.1"/>
    </source>
</evidence>
<accession>A0A921LQY0</accession>
<reference evidence="1" key="1">
    <citation type="journal article" date="2021" name="PeerJ">
        <title>Extensive microbial diversity within the chicken gut microbiome revealed by metagenomics and culture.</title>
        <authorList>
            <person name="Gilroy R."/>
            <person name="Ravi A."/>
            <person name="Getino M."/>
            <person name="Pursley I."/>
            <person name="Horton D.L."/>
            <person name="Alikhan N.F."/>
            <person name="Baker D."/>
            <person name="Gharbi K."/>
            <person name="Hall N."/>
            <person name="Watson M."/>
            <person name="Adriaenssens E.M."/>
            <person name="Foster-Nyarko E."/>
            <person name="Jarju S."/>
            <person name="Secka A."/>
            <person name="Antonio M."/>
            <person name="Oren A."/>
            <person name="Chaudhuri R.R."/>
            <person name="La Ragione R."/>
            <person name="Hildebrand F."/>
            <person name="Pallen M.J."/>
        </authorList>
    </citation>
    <scope>NUCLEOTIDE SEQUENCE</scope>
    <source>
        <strain evidence="1">ChiGjej2B2-7701</strain>
    </source>
</reference>
<dbReference type="NCBIfam" id="TIGR04076">
    <property type="entry name" value="TIGR04076 family protein"/>
    <property type="match status" value="1"/>
</dbReference>
<dbReference type="AlphaFoldDB" id="A0A921LQY0"/>
<evidence type="ECO:0000313" key="2">
    <source>
        <dbReference type="Proteomes" id="UP000746751"/>
    </source>
</evidence>
<dbReference type="InterPro" id="IPR023811">
    <property type="entry name" value="CHP04076"/>
</dbReference>
<comment type="caution">
    <text evidence="1">The sequence shown here is derived from an EMBL/GenBank/DDBJ whole genome shotgun (WGS) entry which is preliminary data.</text>
</comment>
<sequence length="141" mass="16030">MRHQCKVTVLDKKCFPDLQERYLADPASGPCSCFEVGQEFLFSREDGRDDFWHFGRDLDPAFPCAEAWDCVSRYIYTALQGGSIMHGWTNDERVMIACCNDGTRPVVFRIERIDLPETEAEAAWLAEQDFSNSAEDAYTGA</sequence>
<organism evidence="1 2">
    <name type="scientific">Collinsella ihumii</name>
    <dbReference type="NCBI Taxonomy" id="1720204"/>
    <lineage>
        <taxon>Bacteria</taxon>
        <taxon>Bacillati</taxon>
        <taxon>Actinomycetota</taxon>
        <taxon>Coriobacteriia</taxon>
        <taxon>Coriobacteriales</taxon>
        <taxon>Coriobacteriaceae</taxon>
        <taxon>Collinsella</taxon>
    </lineage>
</organism>
<gene>
    <name evidence="1" type="ORF">K8U80_03505</name>
</gene>
<reference evidence="1" key="2">
    <citation type="submission" date="2021-09" db="EMBL/GenBank/DDBJ databases">
        <authorList>
            <person name="Gilroy R."/>
        </authorList>
    </citation>
    <scope>NUCLEOTIDE SEQUENCE</scope>
    <source>
        <strain evidence="1">ChiGjej2B2-7701</strain>
    </source>
</reference>